<keyword evidence="2" id="KW-1003">Cell membrane</keyword>
<evidence type="ECO:0000256" key="1">
    <source>
        <dbReference type="ARBA" id="ARBA00004651"/>
    </source>
</evidence>
<dbReference type="NCBIfam" id="TIGR01109">
    <property type="entry name" value="Na_pump_decarbB"/>
    <property type="match status" value="1"/>
</dbReference>
<evidence type="ECO:0000313" key="8">
    <source>
        <dbReference type="EMBL" id="HHQ80029.1"/>
    </source>
</evidence>
<keyword evidence="5 7" id="KW-1133">Transmembrane helix</keyword>
<organism evidence="8">
    <name type="scientific">Fervidicoccus fontis</name>
    <dbReference type="NCBI Taxonomy" id="683846"/>
    <lineage>
        <taxon>Archaea</taxon>
        <taxon>Thermoproteota</taxon>
        <taxon>Thermoprotei</taxon>
        <taxon>Fervidicoccales</taxon>
        <taxon>Fervidicoccaceae</taxon>
        <taxon>Fervidicoccus</taxon>
    </lineage>
</organism>
<evidence type="ECO:0000256" key="2">
    <source>
        <dbReference type="ARBA" id="ARBA00022475"/>
    </source>
</evidence>
<dbReference type="PIRSF" id="PIRSF015658">
    <property type="entry name" value="MmdB_OadB"/>
    <property type="match status" value="1"/>
</dbReference>
<proteinExistence type="predicted"/>
<protein>
    <submittedName>
        <fullName evidence="8">Sodium ion-translocating decarboxylase subunit beta</fullName>
    </submittedName>
</protein>
<feature type="transmembrane region" description="Helical" evidence="7">
    <location>
        <begin position="300"/>
        <end position="321"/>
    </location>
</feature>
<dbReference type="EMBL" id="DRZC01000016">
    <property type="protein sequence ID" value="HHQ80029.1"/>
    <property type="molecule type" value="Genomic_DNA"/>
</dbReference>
<feature type="transmembrane region" description="Helical" evidence="7">
    <location>
        <begin position="6"/>
        <end position="23"/>
    </location>
</feature>
<gene>
    <name evidence="8" type="ORF">ENM78_00980</name>
</gene>
<feature type="transmembrane region" description="Helical" evidence="7">
    <location>
        <begin position="111"/>
        <end position="134"/>
    </location>
</feature>
<keyword evidence="4" id="KW-1278">Translocase</keyword>
<keyword evidence="6 7" id="KW-0472">Membrane</keyword>
<comment type="subcellular location">
    <subcellularLocation>
        <location evidence="1">Cell membrane</location>
        <topology evidence="1">Multi-pass membrane protein</topology>
    </subcellularLocation>
</comment>
<dbReference type="GO" id="GO:0006814">
    <property type="term" value="P:sodium ion transport"/>
    <property type="evidence" value="ECO:0007669"/>
    <property type="project" value="InterPro"/>
</dbReference>
<dbReference type="PANTHER" id="PTHR35806">
    <property type="entry name" value="OXALOACETATE DECARBOXYLASE BETA CHAIN 2"/>
    <property type="match status" value="1"/>
</dbReference>
<feature type="transmembrane region" description="Helical" evidence="7">
    <location>
        <begin position="261"/>
        <end position="279"/>
    </location>
</feature>
<dbReference type="AlphaFoldDB" id="A0A7J3ZJ16"/>
<comment type="caution">
    <text evidence="8">The sequence shown here is derived from an EMBL/GenBank/DDBJ whole genome shotgun (WGS) entry which is preliminary data.</text>
</comment>
<dbReference type="GO" id="GO:0005886">
    <property type="term" value="C:plasma membrane"/>
    <property type="evidence" value="ECO:0007669"/>
    <property type="project" value="UniProtKB-SubCell"/>
</dbReference>
<evidence type="ECO:0000256" key="6">
    <source>
        <dbReference type="ARBA" id="ARBA00023136"/>
    </source>
</evidence>
<accession>A0A7J3ZJ16</accession>
<evidence type="ECO:0000256" key="3">
    <source>
        <dbReference type="ARBA" id="ARBA00022692"/>
    </source>
</evidence>
<dbReference type="GO" id="GO:0016829">
    <property type="term" value="F:lyase activity"/>
    <property type="evidence" value="ECO:0007669"/>
    <property type="project" value="InterPro"/>
</dbReference>
<evidence type="ECO:0000256" key="7">
    <source>
        <dbReference type="SAM" id="Phobius"/>
    </source>
</evidence>
<feature type="transmembrane region" description="Helical" evidence="7">
    <location>
        <begin position="364"/>
        <end position="388"/>
    </location>
</feature>
<dbReference type="InterPro" id="IPR005661">
    <property type="entry name" value="OadB_MmdB"/>
</dbReference>
<reference evidence="8" key="1">
    <citation type="journal article" date="2020" name="mSystems">
        <title>Genome- and Community-Level Interaction Insights into Carbon Utilization and Element Cycling Functions of Hydrothermarchaeota in Hydrothermal Sediment.</title>
        <authorList>
            <person name="Zhou Z."/>
            <person name="Liu Y."/>
            <person name="Xu W."/>
            <person name="Pan J."/>
            <person name="Luo Z.H."/>
            <person name="Li M."/>
        </authorList>
    </citation>
    <scope>NUCLEOTIDE SEQUENCE [LARGE SCALE GENOMIC DNA]</scope>
    <source>
        <strain evidence="8">SpSt-1116</strain>
    </source>
</reference>
<evidence type="ECO:0000256" key="4">
    <source>
        <dbReference type="ARBA" id="ARBA00022967"/>
    </source>
</evidence>
<name>A0A7J3ZJ16_9CREN</name>
<dbReference type="Pfam" id="PF03977">
    <property type="entry name" value="OAD_beta"/>
    <property type="match status" value="1"/>
</dbReference>
<feature type="transmembrane region" description="Helical" evidence="7">
    <location>
        <begin position="30"/>
        <end position="50"/>
    </location>
</feature>
<sequence>MYNIDPHQMFFLGAGLLFIYLAIAKRVEPLLLLGIGTGMVLANIPLAHLASPPEALTPGARVTLHDLVEGGAGPLFILYYIFVQTELVPLFIFLGLGALTDFRPLIAQPYTFLLGAAAQLGVFVAMLGALLMGFRLNEAASIGIIGGADGPTTIYTAIKLAPYLLGPTALAAYTYMSLVPIIQPPIIRLLPKRHRAIKMKPPREVSRLEVLMFPILLMIVATLLVPKATPLIGMLALGNLFRESGITEVVERLSRTAANEFMNVLVIVLTVTIGSTMSVDMIRYYSMQMGITVEEFLVKFALIFLWGLFAFAVSTIGGVLFGEMMCIVTKGKVNPIIGAAGVSAVPMSARVCQREAQRVDSTNFILMNAMGPNVAGVIGTATVAGIYIDFVETFYTQPPY</sequence>
<feature type="transmembrane region" description="Helical" evidence="7">
    <location>
        <begin position="77"/>
        <end position="99"/>
    </location>
</feature>
<keyword evidence="3 7" id="KW-0812">Transmembrane</keyword>
<dbReference type="PANTHER" id="PTHR35806:SF1">
    <property type="entry name" value="OXALOACETATE DECARBOXYLASE BETA CHAIN 2"/>
    <property type="match status" value="1"/>
</dbReference>
<feature type="transmembrane region" description="Helical" evidence="7">
    <location>
        <begin position="170"/>
        <end position="190"/>
    </location>
</feature>
<evidence type="ECO:0000256" key="5">
    <source>
        <dbReference type="ARBA" id="ARBA00022989"/>
    </source>
</evidence>